<dbReference type="AlphaFoldDB" id="E6Q4I2"/>
<name>E6Q4I2_9ZZZZ</name>
<reference evidence="2" key="1">
    <citation type="submission" date="2009-10" db="EMBL/GenBank/DDBJ databases">
        <title>Diversity of trophic interactions inside an arsenic-rich microbial ecosystem.</title>
        <authorList>
            <person name="Bertin P.N."/>
            <person name="Heinrich-Salmeron A."/>
            <person name="Pelletier E."/>
            <person name="Goulhen-Chollet F."/>
            <person name="Arsene-Ploetze F."/>
            <person name="Gallien S."/>
            <person name="Calteau A."/>
            <person name="Vallenet D."/>
            <person name="Casiot C."/>
            <person name="Chane-Woon-Ming B."/>
            <person name="Giloteaux L."/>
            <person name="Barakat M."/>
            <person name="Bonnefoy V."/>
            <person name="Bruneel O."/>
            <person name="Chandler M."/>
            <person name="Cleiss J."/>
            <person name="Duran R."/>
            <person name="Elbaz-Poulichet F."/>
            <person name="Fonknechten N."/>
            <person name="Lauga B."/>
            <person name="Mornico D."/>
            <person name="Ortet P."/>
            <person name="Schaeffer C."/>
            <person name="Siguier P."/>
            <person name="Alexander Thil Smith A."/>
            <person name="Van Dorsselaer A."/>
            <person name="Weissenbach J."/>
            <person name="Medigue C."/>
            <person name="Le Paslier D."/>
        </authorList>
    </citation>
    <scope>NUCLEOTIDE SEQUENCE</scope>
</reference>
<comment type="caution">
    <text evidence="2">The sequence shown here is derived from an EMBL/GenBank/DDBJ whole genome shotgun (WGS) entry which is preliminary data.</text>
</comment>
<protein>
    <submittedName>
        <fullName evidence="2">Uncharacterized protein</fullName>
    </submittedName>
</protein>
<sequence>MAEAIVRRFPNPKETFHRGRAIAKNIRTPIAGGPKKYKKQARQRACNDTSEGKNMNRSIAYCHSVLFCYDDGPKGVDFSLFGRRWKFRPDISLFTWPSEVMNHHKKLADLAYEELRLTRSNAFAGAET</sequence>
<gene>
    <name evidence="2" type="ORF">CARN4_2099</name>
</gene>
<accession>E6Q4I2</accession>
<proteinExistence type="predicted"/>
<organism evidence="2">
    <name type="scientific">mine drainage metagenome</name>
    <dbReference type="NCBI Taxonomy" id="410659"/>
    <lineage>
        <taxon>unclassified sequences</taxon>
        <taxon>metagenomes</taxon>
        <taxon>ecological metagenomes</taxon>
    </lineage>
</organism>
<dbReference type="EMBL" id="CABO01000028">
    <property type="protein sequence ID" value="CBI01904.1"/>
    <property type="molecule type" value="Genomic_DNA"/>
</dbReference>
<evidence type="ECO:0000313" key="2">
    <source>
        <dbReference type="EMBL" id="CBI01904.1"/>
    </source>
</evidence>
<evidence type="ECO:0000256" key="1">
    <source>
        <dbReference type="SAM" id="MobiDB-lite"/>
    </source>
</evidence>
<feature type="region of interest" description="Disordered" evidence="1">
    <location>
        <begin position="29"/>
        <end position="51"/>
    </location>
</feature>